<evidence type="ECO:0000313" key="3">
    <source>
        <dbReference type="Proteomes" id="UP000016924"/>
    </source>
</evidence>
<evidence type="ECO:0000313" key="2">
    <source>
        <dbReference type="EMBL" id="EON68029.1"/>
    </source>
</evidence>
<accession>R7Z1W1</accession>
<dbReference type="AlphaFoldDB" id="R7Z1W1"/>
<proteinExistence type="predicted"/>
<reference evidence="3" key="1">
    <citation type="submission" date="2012-06" db="EMBL/GenBank/DDBJ databases">
        <title>The genome sequence of Coniosporium apollinis CBS 100218.</title>
        <authorList>
            <consortium name="The Broad Institute Genome Sequencing Platform"/>
            <person name="Cuomo C."/>
            <person name="Gorbushina A."/>
            <person name="Noack S."/>
            <person name="Walker B."/>
            <person name="Young S.K."/>
            <person name="Zeng Q."/>
            <person name="Gargeya S."/>
            <person name="Fitzgerald M."/>
            <person name="Haas B."/>
            <person name="Abouelleil A."/>
            <person name="Alvarado L."/>
            <person name="Arachchi H.M."/>
            <person name="Berlin A.M."/>
            <person name="Chapman S.B."/>
            <person name="Goldberg J."/>
            <person name="Griggs A."/>
            <person name="Gujja S."/>
            <person name="Hansen M."/>
            <person name="Howarth C."/>
            <person name="Imamovic A."/>
            <person name="Larimer J."/>
            <person name="McCowan C."/>
            <person name="Montmayeur A."/>
            <person name="Murphy C."/>
            <person name="Neiman D."/>
            <person name="Pearson M."/>
            <person name="Priest M."/>
            <person name="Roberts A."/>
            <person name="Saif S."/>
            <person name="Shea T."/>
            <person name="Sisk P."/>
            <person name="Sykes S."/>
            <person name="Wortman J."/>
            <person name="Nusbaum C."/>
            <person name="Birren B."/>
        </authorList>
    </citation>
    <scope>NUCLEOTIDE SEQUENCE [LARGE SCALE GENOMIC DNA]</scope>
    <source>
        <strain evidence="3">CBS 100218</strain>
    </source>
</reference>
<sequence length="127" mass="12881">MSSGMMDTAPGGETPQYESINTVTQPHATEPGQMGGSGGALSTSTDPTASQSEATAEQGEKTAEKIRFGQKMSEEGMGGQTDASIGDAQQEGGLGGADVSANEESAAQSRREQGYGGDEDMDRTIGA</sequence>
<dbReference type="OMA" id="TPQYESI"/>
<feature type="region of interest" description="Disordered" evidence="1">
    <location>
        <begin position="1"/>
        <end position="127"/>
    </location>
</feature>
<protein>
    <submittedName>
        <fullName evidence="2">Uncharacterized protein</fullName>
    </submittedName>
</protein>
<dbReference type="RefSeq" id="XP_007783346.1">
    <property type="nucleotide sequence ID" value="XM_007785156.1"/>
</dbReference>
<organism evidence="2 3">
    <name type="scientific">Coniosporium apollinis (strain CBS 100218)</name>
    <name type="common">Rock-inhabiting black yeast</name>
    <dbReference type="NCBI Taxonomy" id="1168221"/>
    <lineage>
        <taxon>Eukaryota</taxon>
        <taxon>Fungi</taxon>
        <taxon>Dikarya</taxon>
        <taxon>Ascomycota</taxon>
        <taxon>Pezizomycotina</taxon>
        <taxon>Dothideomycetes</taxon>
        <taxon>Dothideomycetes incertae sedis</taxon>
        <taxon>Coniosporium</taxon>
    </lineage>
</organism>
<keyword evidence="3" id="KW-1185">Reference proteome</keyword>
<dbReference type="eggNOG" id="ENOG502STCV">
    <property type="taxonomic scope" value="Eukaryota"/>
</dbReference>
<evidence type="ECO:0000256" key="1">
    <source>
        <dbReference type="SAM" id="MobiDB-lite"/>
    </source>
</evidence>
<dbReference type="EMBL" id="JH767592">
    <property type="protein sequence ID" value="EON68029.1"/>
    <property type="molecule type" value="Genomic_DNA"/>
</dbReference>
<dbReference type="OrthoDB" id="5386823at2759"/>
<name>R7Z1W1_CONA1</name>
<gene>
    <name evidence="2" type="ORF">W97_07177</name>
</gene>
<feature type="compositionally biased region" description="Polar residues" evidence="1">
    <location>
        <begin position="40"/>
        <end position="55"/>
    </location>
</feature>
<dbReference type="HOGENOM" id="CLU_135725_0_0_1"/>
<dbReference type="Proteomes" id="UP000016924">
    <property type="component" value="Unassembled WGS sequence"/>
</dbReference>
<feature type="compositionally biased region" description="Basic and acidic residues" evidence="1">
    <location>
        <begin position="58"/>
        <end position="67"/>
    </location>
</feature>
<dbReference type="GeneID" id="19904488"/>
<feature type="compositionally biased region" description="Polar residues" evidence="1">
    <location>
        <begin position="16"/>
        <end position="27"/>
    </location>
</feature>